<accession>A0AAE3QY91</accession>
<comment type="caution">
    <text evidence="2">The sequence shown here is derived from an EMBL/GenBank/DDBJ whole genome shotgun (WGS) entry which is preliminary data.</text>
</comment>
<evidence type="ECO:0000313" key="4">
    <source>
        <dbReference type="Proteomes" id="UP001228581"/>
    </source>
</evidence>
<evidence type="ECO:0000313" key="5">
    <source>
        <dbReference type="Proteomes" id="UP001241110"/>
    </source>
</evidence>
<keyword evidence="1" id="KW-0472">Membrane</keyword>
<keyword evidence="1" id="KW-1133">Transmembrane helix</keyword>
<gene>
    <name evidence="2" type="ORF">QNI16_33120</name>
    <name evidence="3" type="ORF">QNI19_16220</name>
</gene>
<keyword evidence="4" id="KW-1185">Reference proteome</keyword>
<dbReference type="EMBL" id="JASJOS010000019">
    <property type="protein sequence ID" value="MDJ1485380.1"/>
    <property type="molecule type" value="Genomic_DNA"/>
</dbReference>
<dbReference type="Proteomes" id="UP001228581">
    <property type="component" value="Unassembled WGS sequence"/>
</dbReference>
<evidence type="ECO:0000313" key="3">
    <source>
        <dbReference type="EMBL" id="MDJ1494492.1"/>
    </source>
</evidence>
<protein>
    <submittedName>
        <fullName evidence="2">Septum formation initiator family protein</fullName>
    </submittedName>
</protein>
<proteinExistence type="predicted"/>
<dbReference type="Proteomes" id="UP001241110">
    <property type="component" value="Unassembled WGS sequence"/>
</dbReference>
<keyword evidence="1" id="KW-0812">Transmembrane</keyword>
<evidence type="ECO:0000313" key="2">
    <source>
        <dbReference type="EMBL" id="MDJ1485380.1"/>
    </source>
</evidence>
<organism evidence="2 5">
    <name type="scientific">Xanthocytophaga flava</name>
    <dbReference type="NCBI Taxonomy" id="3048013"/>
    <lineage>
        <taxon>Bacteria</taxon>
        <taxon>Pseudomonadati</taxon>
        <taxon>Bacteroidota</taxon>
        <taxon>Cytophagia</taxon>
        <taxon>Cytophagales</taxon>
        <taxon>Rhodocytophagaceae</taxon>
        <taxon>Xanthocytophaga</taxon>
    </lineage>
</organism>
<dbReference type="RefSeq" id="WP_313987864.1">
    <property type="nucleotide sequence ID" value="NZ_JASJOR010000005.1"/>
</dbReference>
<dbReference type="AlphaFoldDB" id="A0AAE3QY91"/>
<dbReference type="EMBL" id="JASJOT010000010">
    <property type="protein sequence ID" value="MDJ1494492.1"/>
    <property type="molecule type" value="Genomic_DNA"/>
</dbReference>
<feature type="transmembrane region" description="Helical" evidence="1">
    <location>
        <begin position="12"/>
        <end position="30"/>
    </location>
</feature>
<name>A0AAE3QY91_9BACT</name>
<evidence type="ECO:0000256" key="1">
    <source>
        <dbReference type="SAM" id="Phobius"/>
    </source>
</evidence>
<sequence>MPVKLPPFTRNFYFATTAVFLVWMLLFDTNDMISQFKLWKQTVELEEQKKHYVKEVLKVKKEREELMGSPQLLEKFARERYLMKKNTEDVFVIVEEEE</sequence>
<reference evidence="2 4" key="1">
    <citation type="submission" date="2023-05" db="EMBL/GenBank/DDBJ databases">
        <authorList>
            <person name="Zhang X."/>
        </authorList>
    </citation>
    <scope>NUCLEOTIDE SEQUENCE</scope>
    <source>
        <strain evidence="3 4">DM2B3-1</strain>
        <strain evidence="2">YF14B1</strain>
    </source>
</reference>